<accession>A0A1E7JQ42</accession>
<keyword evidence="1" id="KW-0812">Transmembrane</keyword>
<feature type="transmembrane region" description="Helical" evidence="1">
    <location>
        <begin position="152"/>
        <end position="173"/>
    </location>
</feature>
<keyword evidence="1" id="KW-0472">Membrane</keyword>
<comment type="caution">
    <text evidence="2">The sequence shown here is derived from an EMBL/GenBank/DDBJ whole genome shotgun (WGS) entry which is preliminary data.</text>
</comment>
<dbReference type="GO" id="GO:0010468">
    <property type="term" value="P:regulation of gene expression"/>
    <property type="evidence" value="ECO:0007669"/>
    <property type="project" value="InterPro"/>
</dbReference>
<evidence type="ECO:0000313" key="2">
    <source>
        <dbReference type="EMBL" id="OEU90388.1"/>
    </source>
</evidence>
<dbReference type="Pfam" id="PF05145">
    <property type="entry name" value="AbrB"/>
    <property type="match status" value="1"/>
</dbReference>
<dbReference type="AlphaFoldDB" id="A0A1E7JQ42"/>
<feature type="transmembrane region" description="Helical" evidence="1">
    <location>
        <begin position="122"/>
        <end position="140"/>
    </location>
</feature>
<dbReference type="GO" id="GO:0016020">
    <property type="term" value="C:membrane"/>
    <property type="evidence" value="ECO:0007669"/>
    <property type="project" value="InterPro"/>
</dbReference>
<gene>
    <name evidence="2" type="ORF">AN215_12970</name>
</gene>
<dbReference type="STRING" id="933944.AN215_12970"/>
<feature type="transmembrane region" description="Helical" evidence="1">
    <location>
        <begin position="12"/>
        <end position="32"/>
    </location>
</feature>
<dbReference type="InterPro" id="IPR017516">
    <property type="entry name" value="AbrB_dup"/>
</dbReference>
<protein>
    <recommendedName>
        <fullName evidence="4">AbrB family transcriptional regulator</fullName>
    </recommendedName>
</protein>
<proteinExistence type="predicted"/>
<dbReference type="PANTHER" id="PTHR38457">
    <property type="entry name" value="REGULATOR ABRB-RELATED"/>
    <property type="match status" value="1"/>
</dbReference>
<organism evidence="2 3">
    <name type="scientific">Streptomyces abyssalis</name>
    <dbReference type="NCBI Taxonomy" id="933944"/>
    <lineage>
        <taxon>Bacteria</taxon>
        <taxon>Bacillati</taxon>
        <taxon>Actinomycetota</taxon>
        <taxon>Actinomycetes</taxon>
        <taxon>Kitasatosporales</taxon>
        <taxon>Streptomycetaceae</taxon>
        <taxon>Streptomyces</taxon>
    </lineage>
</organism>
<evidence type="ECO:0000256" key="1">
    <source>
        <dbReference type="SAM" id="Phobius"/>
    </source>
</evidence>
<evidence type="ECO:0008006" key="4">
    <source>
        <dbReference type="Google" id="ProtNLM"/>
    </source>
</evidence>
<feature type="transmembrane region" description="Helical" evidence="1">
    <location>
        <begin position="92"/>
        <end position="110"/>
    </location>
</feature>
<evidence type="ECO:0000313" key="3">
    <source>
        <dbReference type="Proteomes" id="UP000176087"/>
    </source>
</evidence>
<sequence>MSGAVTGPGASLPRAAVGLLAGAAGGLLLTWLRVPAGTLVGAVLGSAVAGSVVRARPHPLQRAVRTAGLVLIGCVSAARLDGHSLGILARAALPVLAAVVLLLALDAALARRLMKRHRLDPATAVLACAPGGLSELSVLAVKEGADVGTVTVIHLVRVLLVVLVVLPVLVLVLSRLP</sequence>
<dbReference type="InterPro" id="IPR007820">
    <property type="entry name" value="AbrB_fam"/>
</dbReference>
<keyword evidence="3" id="KW-1185">Reference proteome</keyword>
<dbReference type="EMBL" id="LJGT01000038">
    <property type="protein sequence ID" value="OEU90388.1"/>
    <property type="molecule type" value="Genomic_DNA"/>
</dbReference>
<reference evidence="2 3" key="1">
    <citation type="journal article" date="2016" name="Front. Microbiol.">
        <title>Comparative Genomics Analysis of Streptomyces Species Reveals Their Adaptation to the Marine Environment and Their Diversity at the Genomic Level.</title>
        <authorList>
            <person name="Tian X."/>
            <person name="Zhang Z."/>
            <person name="Yang T."/>
            <person name="Chen M."/>
            <person name="Li J."/>
            <person name="Chen F."/>
            <person name="Yang J."/>
            <person name="Li W."/>
            <person name="Zhang B."/>
            <person name="Zhang Z."/>
            <person name="Wu J."/>
            <person name="Zhang C."/>
            <person name="Long L."/>
            <person name="Xiao J."/>
        </authorList>
    </citation>
    <scope>NUCLEOTIDE SEQUENCE [LARGE SCALE GENOMIC DNA]</scope>
    <source>
        <strain evidence="2 3">SCSIO 10390</strain>
    </source>
</reference>
<keyword evidence="1" id="KW-1133">Transmembrane helix</keyword>
<dbReference type="Proteomes" id="UP000176087">
    <property type="component" value="Unassembled WGS sequence"/>
</dbReference>
<dbReference type="PATRIC" id="fig|933944.5.peg.5656"/>
<dbReference type="PANTHER" id="PTHR38457:SF1">
    <property type="entry name" value="REGULATOR ABRB-RELATED"/>
    <property type="match status" value="1"/>
</dbReference>
<dbReference type="NCBIfam" id="TIGR03082">
    <property type="entry name" value="Gneg_AbrB_dup"/>
    <property type="match status" value="1"/>
</dbReference>
<name>A0A1E7JQ42_9ACTN</name>